<feature type="transmembrane region" description="Helical" evidence="4">
    <location>
        <begin position="379"/>
        <end position="401"/>
    </location>
</feature>
<keyword evidence="1 4" id="KW-0812">Transmembrane</keyword>
<reference evidence="6 7" key="1">
    <citation type="submission" date="2020-08" db="EMBL/GenBank/DDBJ databases">
        <title>Genomic Encyclopedia of Type Strains, Phase IV (KMG-IV): sequencing the most valuable type-strain genomes for metagenomic binning, comparative biology and taxonomic classification.</title>
        <authorList>
            <person name="Goeker M."/>
        </authorList>
    </citation>
    <scope>NUCLEOTIDE SEQUENCE [LARGE SCALE GENOMIC DNA]</scope>
    <source>
        <strain evidence="6 7">DSM 102189</strain>
    </source>
</reference>
<comment type="caution">
    <text evidence="6">The sequence shown here is derived from an EMBL/GenBank/DDBJ whole genome shotgun (WGS) entry which is preliminary data.</text>
</comment>
<proteinExistence type="predicted"/>
<dbReference type="Pfam" id="PF07690">
    <property type="entry name" value="MFS_1"/>
    <property type="match status" value="1"/>
</dbReference>
<dbReference type="Gene3D" id="1.20.1250.20">
    <property type="entry name" value="MFS general substrate transporter like domains"/>
    <property type="match status" value="1"/>
</dbReference>
<evidence type="ECO:0000256" key="3">
    <source>
        <dbReference type="ARBA" id="ARBA00023136"/>
    </source>
</evidence>
<feature type="transmembrane region" description="Helical" evidence="4">
    <location>
        <begin position="48"/>
        <end position="68"/>
    </location>
</feature>
<dbReference type="GO" id="GO:0022857">
    <property type="term" value="F:transmembrane transporter activity"/>
    <property type="evidence" value="ECO:0007669"/>
    <property type="project" value="InterPro"/>
</dbReference>
<dbReference type="PROSITE" id="PS50850">
    <property type="entry name" value="MFS"/>
    <property type="match status" value="1"/>
</dbReference>
<feature type="transmembrane region" description="Helical" evidence="4">
    <location>
        <begin position="150"/>
        <end position="173"/>
    </location>
</feature>
<feature type="transmembrane region" description="Helical" evidence="4">
    <location>
        <begin position="289"/>
        <end position="307"/>
    </location>
</feature>
<feature type="transmembrane region" description="Helical" evidence="4">
    <location>
        <begin position="407"/>
        <end position="425"/>
    </location>
</feature>
<dbReference type="RefSeq" id="WP_184201646.1">
    <property type="nucleotide sequence ID" value="NZ_JACIIV010000023.1"/>
</dbReference>
<dbReference type="InterPro" id="IPR011701">
    <property type="entry name" value="MFS"/>
</dbReference>
<dbReference type="Proteomes" id="UP000538147">
    <property type="component" value="Unassembled WGS sequence"/>
</dbReference>
<keyword evidence="7" id="KW-1185">Reference proteome</keyword>
<dbReference type="AlphaFoldDB" id="A0A841L6Z3"/>
<feature type="transmembrane region" description="Helical" evidence="4">
    <location>
        <begin position="107"/>
        <end position="129"/>
    </location>
</feature>
<dbReference type="InterPro" id="IPR036259">
    <property type="entry name" value="MFS_trans_sf"/>
</dbReference>
<dbReference type="SUPFAM" id="SSF103473">
    <property type="entry name" value="MFS general substrate transporter"/>
    <property type="match status" value="1"/>
</dbReference>
<evidence type="ECO:0000313" key="7">
    <source>
        <dbReference type="Proteomes" id="UP000538147"/>
    </source>
</evidence>
<protein>
    <submittedName>
        <fullName evidence="6">MFS family permease</fullName>
    </submittedName>
</protein>
<feature type="transmembrane region" description="Helical" evidence="4">
    <location>
        <begin position="80"/>
        <end position="101"/>
    </location>
</feature>
<keyword evidence="2 4" id="KW-1133">Transmembrane helix</keyword>
<keyword evidence="3 4" id="KW-0472">Membrane</keyword>
<organism evidence="6 7">
    <name type="scientific">Polymorphobacter multimanifer</name>
    <dbReference type="NCBI Taxonomy" id="1070431"/>
    <lineage>
        <taxon>Bacteria</taxon>
        <taxon>Pseudomonadati</taxon>
        <taxon>Pseudomonadota</taxon>
        <taxon>Alphaproteobacteria</taxon>
        <taxon>Sphingomonadales</taxon>
        <taxon>Sphingosinicellaceae</taxon>
        <taxon>Polymorphobacter</taxon>
    </lineage>
</organism>
<dbReference type="PANTHER" id="PTHR23546:SF1">
    <property type="entry name" value="MEMBRANE PROTEIN"/>
    <property type="match status" value="1"/>
</dbReference>
<feature type="transmembrane region" description="Helical" evidence="4">
    <location>
        <begin position="319"/>
        <end position="335"/>
    </location>
</feature>
<evidence type="ECO:0000256" key="4">
    <source>
        <dbReference type="SAM" id="Phobius"/>
    </source>
</evidence>
<evidence type="ECO:0000259" key="5">
    <source>
        <dbReference type="PROSITE" id="PS50850"/>
    </source>
</evidence>
<feature type="transmembrane region" description="Helical" evidence="4">
    <location>
        <begin position="251"/>
        <end position="277"/>
    </location>
</feature>
<gene>
    <name evidence="6" type="ORF">FHS79_002940</name>
</gene>
<evidence type="ECO:0000256" key="1">
    <source>
        <dbReference type="ARBA" id="ARBA00022692"/>
    </source>
</evidence>
<dbReference type="InterPro" id="IPR020846">
    <property type="entry name" value="MFS_dom"/>
</dbReference>
<accession>A0A841L6Z3</accession>
<dbReference type="EMBL" id="JACIIV010000023">
    <property type="protein sequence ID" value="MBB6228749.1"/>
    <property type="molecule type" value="Genomic_DNA"/>
</dbReference>
<sequence length="440" mass="44716">MPAAPTRNAIPSREFAVLFAALLLVAAGNTAMQTVLPGIARVIGIPDLAVALIFSLSALLWTFSAPYWARQSDIRGRRKLIMVGVIGFGVSMLGCAIIIHAGLIGLIAPLVTFGLFAGMRALFGIFGSASNPASQAYVAGRTSEADRTSALSILASAFGLGTIIGPAIAPLFVFGTLGLAGPMFAFAAMAIVVLVAVARVLPDDDPTQFIANPAAGTPSSEPLVSGGASGASLAAATAGRGTRLAWRDARILPFMVFGFASGSVQAATGQAMGFLIIDRLGGNALEAQGNIAIAFMAGAGATLLAQWGIIPRLQLQPPALMRWGTIIAAIGTAGIAMAPSFHALVVAFAFATLGYGLARPGFTAGASLAVGRAEQGGAAGVITAVNGACYIAGPAIGIGLYTFIPELPYWLGAVALLLLLGYTLATPILRQSLQRPDEPS</sequence>
<name>A0A841L6Z3_9SPHN</name>
<feature type="transmembrane region" description="Helical" evidence="4">
    <location>
        <begin position="179"/>
        <end position="201"/>
    </location>
</feature>
<evidence type="ECO:0000313" key="6">
    <source>
        <dbReference type="EMBL" id="MBB6228749.1"/>
    </source>
</evidence>
<evidence type="ECO:0000256" key="2">
    <source>
        <dbReference type="ARBA" id="ARBA00022989"/>
    </source>
</evidence>
<feature type="domain" description="Major facilitator superfamily (MFS) profile" evidence="5">
    <location>
        <begin position="14"/>
        <end position="430"/>
    </location>
</feature>
<dbReference type="PANTHER" id="PTHR23546">
    <property type="entry name" value="TRANSPORT PROTEIN"/>
    <property type="match status" value="1"/>
</dbReference>